<dbReference type="Gene3D" id="1.10.3210.10">
    <property type="entry name" value="Hypothetical protein af1432"/>
    <property type="match status" value="1"/>
</dbReference>
<dbReference type="Proteomes" id="UP000198625">
    <property type="component" value="Unassembled WGS sequence"/>
</dbReference>
<organism evidence="6 7">
    <name type="scientific">Proteiniborus ethanoligenes</name>
    <dbReference type="NCBI Taxonomy" id="415015"/>
    <lineage>
        <taxon>Bacteria</taxon>
        <taxon>Bacillati</taxon>
        <taxon>Bacillota</taxon>
        <taxon>Clostridia</taxon>
        <taxon>Eubacteriales</taxon>
        <taxon>Proteiniborus</taxon>
    </lineage>
</organism>
<keyword evidence="7" id="KW-1185">Reference proteome</keyword>
<dbReference type="GO" id="GO:0000160">
    <property type="term" value="P:phosphorelay signal transduction system"/>
    <property type="evidence" value="ECO:0007669"/>
    <property type="project" value="InterPro"/>
</dbReference>
<dbReference type="PANTHER" id="PTHR45228">
    <property type="entry name" value="CYCLIC DI-GMP PHOSPHODIESTERASE TM_0186-RELATED"/>
    <property type="match status" value="1"/>
</dbReference>
<dbReference type="SUPFAM" id="SSF52172">
    <property type="entry name" value="CheY-like"/>
    <property type="match status" value="1"/>
</dbReference>
<dbReference type="EMBL" id="FNQE01000002">
    <property type="protein sequence ID" value="SDY55215.1"/>
    <property type="molecule type" value="Genomic_DNA"/>
</dbReference>
<dbReference type="InterPro" id="IPR003607">
    <property type="entry name" value="HD/PDEase_dom"/>
</dbReference>
<proteinExistence type="predicted"/>
<dbReference type="PROSITE" id="PS51832">
    <property type="entry name" value="HD_GYP"/>
    <property type="match status" value="1"/>
</dbReference>
<dbReference type="SMART" id="SM00471">
    <property type="entry name" value="HDc"/>
    <property type="match status" value="1"/>
</dbReference>
<evidence type="ECO:0000313" key="6">
    <source>
        <dbReference type="EMBL" id="SDY55215.1"/>
    </source>
</evidence>
<dbReference type="InterPro" id="IPR001789">
    <property type="entry name" value="Sig_transdc_resp-reg_receiver"/>
</dbReference>
<dbReference type="InterPro" id="IPR052020">
    <property type="entry name" value="Cyclic_di-GMP/3'3'-cGAMP_PDE"/>
</dbReference>
<dbReference type="SUPFAM" id="SSF109604">
    <property type="entry name" value="HD-domain/PDEase-like"/>
    <property type="match status" value="1"/>
</dbReference>
<evidence type="ECO:0000259" key="4">
    <source>
        <dbReference type="PROSITE" id="PS50110"/>
    </source>
</evidence>
<dbReference type="SMART" id="SM00448">
    <property type="entry name" value="REC"/>
    <property type="match status" value="1"/>
</dbReference>
<dbReference type="Gene3D" id="3.40.50.2300">
    <property type="match status" value="1"/>
</dbReference>
<dbReference type="Pfam" id="PF13487">
    <property type="entry name" value="HD_5"/>
    <property type="match status" value="1"/>
</dbReference>
<accession>A0A1H3KU97</accession>
<evidence type="ECO:0000256" key="3">
    <source>
        <dbReference type="PROSITE-ProRule" id="PRU00169"/>
    </source>
</evidence>
<evidence type="ECO:0000256" key="2">
    <source>
        <dbReference type="ARBA" id="ARBA00024867"/>
    </source>
</evidence>
<dbReference type="PANTHER" id="PTHR45228:SF5">
    <property type="entry name" value="CYCLIC DI-GMP PHOSPHODIESTERASE VC_1348-RELATED"/>
    <property type="match status" value="1"/>
</dbReference>
<dbReference type="AlphaFoldDB" id="A0A1H3KU97"/>
<name>A0A1H3KU97_9FIRM</name>
<dbReference type="RefSeq" id="WP_244270442.1">
    <property type="nucleotide sequence ID" value="NZ_FNQE01000002.1"/>
</dbReference>
<dbReference type="PROSITE" id="PS50110">
    <property type="entry name" value="RESPONSE_REGULATORY"/>
    <property type="match status" value="1"/>
</dbReference>
<dbReference type="CDD" id="cd00077">
    <property type="entry name" value="HDc"/>
    <property type="match status" value="1"/>
</dbReference>
<keyword evidence="3" id="KW-0597">Phosphoprotein</keyword>
<evidence type="ECO:0000259" key="5">
    <source>
        <dbReference type="PROSITE" id="PS51832"/>
    </source>
</evidence>
<dbReference type="Pfam" id="PF00072">
    <property type="entry name" value="Response_reg"/>
    <property type="match status" value="1"/>
</dbReference>
<protein>
    <recommendedName>
        <fullName evidence="1">Stage 0 sporulation protein A homolog</fullName>
    </recommendedName>
</protein>
<reference evidence="6 7" key="1">
    <citation type="submission" date="2016-10" db="EMBL/GenBank/DDBJ databases">
        <authorList>
            <person name="de Groot N.N."/>
        </authorList>
    </citation>
    <scope>NUCLEOTIDE SEQUENCE [LARGE SCALE GENOMIC DNA]</scope>
    <source>
        <strain evidence="6 7">DSM 21650</strain>
    </source>
</reference>
<dbReference type="InterPro" id="IPR011006">
    <property type="entry name" value="CheY-like_superfamily"/>
</dbReference>
<gene>
    <name evidence="6" type="ORF">SAMN05660462_00304</name>
</gene>
<evidence type="ECO:0000313" key="7">
    <source>
        <dbReference type="Proteomes" id="UP000198625"/>
    </source>
</evidence>
<dbReference type="STRING" id="415015.SAMN05660462_00304"/>
<feature type="modified residue" description="4-aspartylphosphate" evidence="3">
    <location>
        <position position="50"/>
    </location>
</feature>
<comment type="function">
    <text evidence="2">May play the central regulatory role in sporulation. It may be an element of the effector pathway responsible for the activation of sporulation genes in response to nutritional stress. Spo0A may act in concert with spo0H (a sigma factor) to control the expression of some genes that are critical to the sporulation process.</text>
</comment>
<evidence type="ECO:0000256" key="1">
    <source>
        <dbReference type="ARBA" id="ARBA00018672"/>
    </source>
</evidence>
<dbReference type="InterPro" id="IPR037522">
    <property type="entry name" value="HD_GYP_dom"/>
</dbReference>
<feature type="domain" description="HD-GYP" evidence="5">
    <location>
        <begin position="144"/>
        <end position="355"/>
    </location>
</feature>
<sequence length="362" mass="41657">MKILIVDDSATDRMIIESMLEDYHTLTASDGLEAMQLIETTPDIDLMILDLNMPNMDGFQVIQSLKNNPKYSSIRIIILTNFDEIDNEVKGLKLGAVDYIRKPLNIESLRIRIDIHLKLKEVQKKVERDNERLDSMVLKKTKELIATRDITIHALVGLLEIRNIESHNHTIRTQKIMKMLCEHLKKKKEYKDILTDHYIKELVTTTPLHDIGKVGIPDNILLKPGKLTTEEYEIMKNHVNYGVKALENDLYDDEHIPSFIKTAIEIVGAHHEKYDGTGYPLGLVGESIPLPGRLMAIIDVYDALMSERVYKPAYGFSYTIEYIKKESGKHFDPKIVEGFLEIKDEILEISKRYVQELVKEEA</sequence>
<feature type="domain" description="Response regulatory" evidence="4">
    <location>
        <begin position="2"/>
        <end position="117"/>
    </location>
</feature>